<proteinExistence type="predicted"/>
<name>A0A8S5TU94_9CAUD</name>
<sequence length="327" mass="36315">MNLTKLNTTLARVGTAALRTLEHHAPKILLGASIACGIGATVTACKATLKLPETMQEINEQVDAAKNIVVDENDEPAHTDAEKEKNRSVVKAYISGGVKLAKLYGPSVGLTVTSVACALAGNHMMNQRYAGALAALSSTEKMFTNYRNRVIEELGEDKDTQFANGIREVVTEEPILGKDGTPKTDKNGEVKTTKKTSIEHDSSVNKYSRMFDEVSTKEWDPNPDYNVSNLLGRQQYFNDMLHAHRYLFLNDVYKELGYPITAYGQDMGWIIDEDTPDAVVDLGLYDLNQNGTRRIDDVADTHTNACLLTFKGVRYIKDKVYRAQRIF</sequence>
<evidence type="ECO:0000313" key="1">
    <source>
        <dbReference type="EMBL" id="DAF85785.1"/>
    </source>
</evidence>
<dbReference type="Pfam" id="PF19880">
    <property type="entry name" value="DUF6353"/>
    <property type="match status" value="1"/>
</dbReference>
<accession>A0A8S5TU94</accession>
<dbReference type="EMBL" id="BK015930">
    <property type="protein sequence ID" value="DAF85785.1"/>
    <property type="molecule type" value="Genomic_DNA"/>
</dbReference>
<organism evidence="1">
    <name type="scientific">Siphoviridae sp. ctWT735</name>
    <dbReference type="NCBI Taxonomy" id="2825538"/>
    <lineage>
        <taxon>Viruses</taxon>
        <taxon>Duplodnaviria</taxon>
        <taxon>Heunggongvirae</taxon>
        <taxon>Uroviricota</taxon>
        <taxon>Caudoviricetes</taxon>
    </lineage>
</organism>
<reference evidence="1" key="1">
    <citation type="journal article" date="2021" name="Proc. Natl. Acad. Sci. U.S.A.">
        <title>A Catalog of Tens of Thousands of Viruses from Human Metagenomes Reveals Hidden Associations with Chronic Diseases.</title>
        <authorList>
            <person name="Tisza M.J."/>
            <person name="Buck C.B."/>
        </authorList>
    </citation>
    <scope>NUCLEOTIDE SEQUENCE</scope>
    <source>
        <strain evidence="1">CtWT735</strain>
    </source>
</reference>
<dbReference type="InterPro" id="IPR045933">
    <property type="entry name" value="DUF6353"/>
</dbReference>
<protein>
    <submittedName>
        <fullName evidence="1">Uncharacterized protein</fullName>
    </submittedName>
</protein>